<proteinExistence type="predicted"/>
<dbReference type="KEGG" id="afg:AFULGI_00023820"/>
<dbReference type="GeneID" id="24795861"/>
<keyword evidence="1" id="KW-0812">Transmembrane</keyword>
<evidence type="ECO:0000313" key="3">
    <source>
        <dbReference type="Proteomes" id="UP000028501"/>
    </source>
</evidence>
<dbReference type="AlphaFoldDB" id="A0A075WIR6"/>
<keyword evidence="1" id="KW-1133">Transmembrane helix</keyword>
<dbReference type="EMBL" id="CP006577">
    <property type="protein sequence ID" value="AIG99099.1"/>
    <property type="molecule type" value="Genomic_DNA"/>
</dbReference>
<organism evidence="2 3">
    <name type="scientific">Archaeoglobus fulgidus DSM 8774</name>
    <dbReference type="NCBI Taxonomy" id="1344584"/>
    <lineage>
        <taxon>Archaea</taxon>
        <taxon>Methanobacteriati</taxon>
        <taxon>Methanobacteriota</taxon>
        <taxon>Archaeoglobi</taxon>
        <taxon>Archaeoglobales</taxon>
        <taxon>Archaeoglobaceae</taxon>
        <taxon>Archaeoglobus</taxon>
    </lineage>
</organism>
<gene>
    <name evidence="2" type="ORF">AFULGI_00023820</name>
</gene>
<dbReference type="Proteomes" id="UP000028501">
    <property type="component" value="Chromosome"/>
</dbReference>
<evidence type="ECO:0000256" key="1">
    <source>
        <dbReference type="SAM" id="Phobius"/>
    </source>
</evidence>
<protein>
    <submittedName>
        <fullName evidence="2">Uncharacterized protein</fullName>
    </submittedName>
</protein>
<dbReference type="RefSeq" id="WP_048096239.1">
    <property type="nucleotide sequence ID" value="NZ_CP006577.1"/>
</dbReference>
<name>A0A075WIR6_ARCFL</name>
<evidence type="ECO:0000313" key="2">
    <source>
        <dbReference type="EMBL" id="AIG99099.1"/>
    </source>
</evidence>
<accession>A0A075WIR6</accession>
<keyword evidence="1" id="KW-0472">Membrane</keyword>
<feature type="transmembrane region" description="Helical" evidence="1">
    <location>
        <begin position="249"/>
        <end position="267"/>
    </location>
</feature>
<dbReference type="HOGENOM" id="CLU_1014110_0_0_2"/>
<reference evidence="2 3" key="1">
    <citation type="submission" date="2013-07" db="EMBL/GenBank/DDBJ databases">
        <title>Genome of Archaeoglobus fulgidus.</title>
        <authorList>
            <person name="Fiebig A."/>
            <person name="Birkeland N.-K."/>
        </authorList>
    </citation>
    <scope>NUCLEOTIDE SEQUENCE [LARGE SCALE GENOMIC DNA]</scope>
    <source>
        <strain evidence="2 3">DSM 8774</strain>
    </source>
</reference>
<sequence>MRKLTLLPLLLIITGLLTVQAAELHFQVFIKEYNGTAELGIFGENLSKVETVKNGSIISLPAGNYTLTLFALNKTFVKDLRLDSNKTVTFNLLFTNRTENLSMMRHAIVQPSLEVFEIVLITNSGGENFEGDLAIPLPEHTGLKISDSSLSFLDFSDLNGNLTLKKLIVPANSTGEVSITYRLVKPKLSLSGAENQTVLIFTTLPVTNQSNAAYRGVQQFKGVDYSVYQCKTKCVLEFKVEPEIKIDKTSAFVILTASALIFIYLFTKRGGWEK</sequence>